<evidence type="ECO:0000256" key="2">
    <source>
        <dbReference type="ARBA" id="ARBA00007143"/>
    </source>
</evidence>
<feature type="region of interest" description="Disordered" evidence="10">
    <location>
        <begin position="43"/>
        <end position="66"/>
    </location>
</feature>
<keyword evidence="5 9" id="KW-0195">Cyclin</keyword>
<organism evidence="13 14">
    <name type="scientific">Pelobates cultripes</name>
    <name type="common">Western spadefoot toad</name>
    <dbReference type="NCBI Taxonomy" id="61616"/>
    <lineage>
        <taxon>Eukaryota</taxon>
        <taxon>Metazoa</taxon>
        <taxon>Chordata</taxon>
        <taxon>Craniata</taxon>
        <taxon>Vertebrata</taxon>
        <taxon>Euteleostomi</taxon>
        <taxon>Amphibia</taxon>
        <taxon>Batrachia</taxon>
        <taxon>Anura</taxon>
        <taxon>Pelobatoidea</taxon>
        <taxon>Pelobatidae</taxon>
        <taxon>Pelobates</taxon>
    </lineage>
</organism>
<dbReference type="AlphaFoldDB" id="A0AAD1WS97"/>
<keyword evidence="3" id="KW-0597">Phosphoprotein</keyword>
<evidence type="ECO:0000256" key="8">
    <source>
        <dbReference type="ARBA" id="ARBA00063231"/>
    </source>
</evidence>
<feature type="region of interest" description="Disordered" evidence="10">
    <location>
        <begin position="434"/>
        <end position="455"/>
    </location>
</feature>
<dbReference type="SUPFAM" id="SSF47954">
    <property type="entry name" value="Cyclin-like"/>
    <property type="match status" value="2"/>
</dbReference>
<dbReference type="InterPro" id="IPR006671">
    <property type="entry name" value="Cyclin_N"/>
</dbReference>
<evidence type="ECO:0000256" key="7">
    <source>
        <dbReference type="ARBA" id="ARBA00023306"/>
    </source>
</evidence>
<comment type="subcellular location">
    <subcellularLocation>
        <location evidence="1">Nucleus</location>
    </subcellularLocation>
</comment>
<dbReference type="SMART" id="SM01332">
    <property type="entry name" value="Cyclin_C"/>
    <property type="match status" value="1"/>
</dbReference>
<sequence>MLNLQLQGKTSTSTYTEEQRRDFEAQQRRLPFRKRKTDMSAFLVDPDETNWQDEAKKQKLEPQADLTKSVPRKHVCSLSSPPPPRYACFPIVVPCFPNIRFASISATPLPNLSFADGDEVWRNMVEQDRDYPRSSNWLKKHPELDSRMRAVLLDWLMEVCELHNLHRETYYLAQEYFDRFMATQENVHRNRLQLIGISCLFLAAKREEIYPPKLYQFAFITDRACTRKEIRNMELIILKALCWRLNPLTVISWLNVYMQLANQSPPEEFLTPKYPWSMYTQITELLDICVLDIDSLQYPRRTLAAAALYHFSDLQLVEKVSGLSSIELSNCITWVVPFAMTIKATGISTLKPLKEVSIDDLHNKQTHMNALRKMEQSHKYKADLEMQETAQFRASLNFFTVFWDPQIPHYGGLLVGQAPSSDVSFEENTSIDLLSDSNPALPQSEMKPHDVSIEN</sequence>
<keyword evidence="14" id="KW-1185">Reference proteome</keyword>
<protein>
    <submittedName>
        <fullName evidence="13">G1 S-specific cyclin-E1</fullName>
    </submittedName>
</protein>
<dbReference type="Gene3D" id="1.10.472.10">
    <property type="entry name" value="Cyclin-like"/>
    <property type="match status" value="2"/>
</dbReference>
<evidence type="ECO:0000313" key="13">
    <source>
        <dbReference type="EMBL" id="CAH2324268.1"/>
    </source>
</evidence>
<dbReference type="GO" id="GO:0051301">
    <property type="term" value="P:cell division"/>
    <property type="evidence" value="ECO:0007669"/>
    <property type="project" value="UniProtKB-KW"/>
</dbReference>
<feature type="compositionally biased region" description="Basic and acidic residues" evidence="10">
    <location>
        <begin position="53"/>
        <end position="62"/>
    </location>
</feature>
<name>A0AAD1WS97_PELCU</name>
<dbReference type="PANTHER" id="PTHR10177">
    <property type="entry name" value="CYCLINS"/>
    <property type="match status" value="1"/>
</dbReference>
<dbReference type="Pfam" id="PF02984">
    <property type="entry name" value="Cyclin_C"/>
    <property type="match status" value="1"/>
</dbReference>
<dbReference type="FunFam" id="1.10.472.10:FF:000024">
    <property type="entry name" value="G1/S-specific cyclin-E1"/>
    <property type="match status" value="1"/>
</dbReference>
<dbReference type="GO" id="GO:0005634">
    <property type="term" value="C:nucleus"/>
    <property type="evidence" value="ECO:0007669"/>
    <property type="project" value="UniProtKB-SubCell"/>
</dbReference>
<evidence type="ECO:0000256" key="1">
    <source>
        <dbReference type="ARBA" id="ARBA00004123"/>
    </source>
</evidence>
<dbReference type="EMBL" id="OW240923">
    <property type="protein sequence ID" value="CAH2324268.1"/>
    <property type="molecule type" value="Genomic_DNA"/>
</dbReference>
<feature type="domain" description="Cyclin C-terminal" evidence="12">
    <location>
        <begin position="248"/>
        <end position="387"/>
    </location>
</feature>
<feature type="domain" description="Cyclin-like" evidence="11">
    <location>
        <begin position="154"/>
        <end position="239"/>
    </location>
</feature>
<proteinExistence type="inferred from homology"/>
<dbReference type="InterPro" id="IPR013763">
    <property type="entry name" value="Cyclin-like_dom"/>
</dbReference>
<dbReference type="InterPro" id="IPR039361">
    <property type="entry name" value="Cyclin"/>
</dbReference>
<keyword evidence="4" id="KW-0132">Cell division</keyword>
<dbReference type="InterPro" id="IPR036915">
    <property type="entry name" value="Cyclin-like_sf"/>
</dbReference>
<dbReference type="InterPro" id="IPR004367">
    <property type="entry name" value="Cyclin_C-dom"/>
</dbReference>
<comment type="subunit">
    <text evidence="8">Interacts with CDK2 protein kinase to form a serine/threonine kinase holoenzyme complex. The cyclin subunit imparts substrate specificity to the complex.</text>
</comment>
<evidence type="ECO:0000256" key="5">
    <source>
        <dbReference type="ARBA" id="ARBA00023127"/>
    </source>
</evidence>
<feature type="region of interest" description="Disordered" evidence="10">
    <location>
        <begin position="1"/>
        <end position="31"/>
    </location>
</feature>
<dbReference type="Pfam" id="PF00134">
    <property type="entry name" value="Cyclin_N"/>
    <property type="match status" value="1"/>
</dbReference>
<reference evidence="13" key="1">
    <citation type="submission" date="2022-03" db="EMBL/GenBank/DDBJ databases">
        <authorList>
            <person name="Alioto T."/>
            <person name="Alioto T."/>
            <person name="Gomez Garrido J."/>
        </authorList>
    </citation>
    <scope>NUCLEOTIDE SEQUENCE</scope>
</reference>
<evidence type="ECO:0000259" key="11">
    <source>
        <dbReference type="SMART" id="SM00385"/>
    </source>
</evidence>
<feature type="compositionally biased region" description="Basic and acidic residues" evidence="10">
    <location>
        <begin position="17"/>
        <end position="27"/>
    </location>
</feature>
<dbReference type="Proteomes" id="UP001295444">
    <property type="component" value="Chromosome 12"/>
</dbReference>
<keyword evidence="6" id="KW-0539">Nucleus</keyword>
<dbReference type="PROSITE" id="PS00292">
    <property type="entry name" value="CYCLINS"/>
    <property type="match status" value="1"/>
</dbReference>
<gene>
    <name evidence="13" type="ORF">PECUL_23A005355</name>
</gene>
<evidence type="ECO:0000256" key="3">
    <source>
        <dbReference type="ARBA" id="ARBA00022553"/>
    </source>
</evidence>
<comment type="similarity">
    <text evidence="2">Belongs to the cyclin family. Cyclin E subfamily.</text>
</comment>
<evidence type="ECO:0000256" key="9">
    <source>
        <dbReference type="RuleBase" id="RU000383"/>
    </source>
</evidence>
<evidence type="ECO:0000256" key="10">
    <source>
        <dbReference type="SAM" id="MobiDB-lite"/>
    </source>
</evidence>
<accession>A0AAD1WS97</accession>
<feature type="compositionally biased region" description="Polar residues" evidence="10">
    <location>
        <begin position="1"/>
        <end position="16"/>
    </location>
</feature>
<dbReference type="InterPro" id="IPR048258">
    <property type="entry name" value="Cyclins_cyclin-box"/>
</dbReference>
<keyword evidence="7" id="KW-0131">Cell cycle</keyword>
<evidence type="ECO:0000256" key="4">
    <source>
        <dbReference type="ARBA" id="ARBA00022618"/>
    </source>
</evidence>
<evidence type="ECO:0000313" key="14">
    <source>
        <dbReference type="Proteomes" id="UP001295444"/>
    </source>
</evidence>
<evidence type="ECO:0000259" key="12">
    <source>
        <dbReference type="SMART" id="SM01332"/>
    </source>
</evidence>
<feature type="compositionally biased region" description="Basic and acidic residues" evidence="10">
    <location>
        <begin position="446"/>
        <end position="455"/>
    </location>
</feature>
<evidence type="ECO:0000256" key="6">
    <source>
        <dbReference type="ARBA" id="ARBA00023242"/>
    </source>
</evidence>
<dbReference type="SMART" id="SM00385">
    <property type="entry name" value="CYCLIN"/>
    <property type="match status" value="1"/>
</dbReference>